<comment type="similarity">
    <text evidence="1">Belongs to the Gfa family.</text>
</comment>
<dbReference type="GO" id="GO:0016846">
    <property type="term" value="F:carbon-sulfur lyase activity"/>
    <property type="evidence" value="ECO:0007669"/>
    <property type="project" value="InterPro"/>
</dbReference>
<dbReference type="AlphaFoldDB" id="A0A545SSP6"/>
<dbReference type="GO" id="GO:0046872">
    <property type="term" value="F:metal ion binding"/>
    <property type="evidence" value="ECO:0007669"/>
    <property type="project" value="UniProtKB-KW"/>
</dbReference>
<proteinExistence type="inferred from homology"/>
<evidence type="ECO:0000256" key="3">
    <source>
        <dbReference type="ARBA" id="ARBA00022833"/>
    </source>
</evidence>
<evidence type="ECO:0000256" key="4">
    <source>
        <dbReference type="ARBA" id="ARBA00023239"/>
    </source>
</evidence>
<dbReference type="InterPro" id="IPR011057">
    <property type="entry name" value="Mss4-like_sf"/>
</dbReference>
<dbReference type="Pfam" id="PF04828">
    <property type="entry name" value="GFA"/>
    <property type="match status" value="1"/>
</dbReference>
<dbReference type="PANTHER" id="PTHR33337:SF40">
    <property type="entry name" value="CENP-V_GFA DOMAIN-CONTAINING PROTEIN-RELATED"/>
    <property type="match status" value="1"/>
</dbReference>
<keyword evidence="7" id="KW-1185">Reference proteome</keyword>
<evidence type="ECO:0000313" key="7">
    <source>
        <dbReference type="Proteomes" id="UP000319732"/>
    </source>
</evidence>
<organism evidence="6 7">
    <name type="scientific">Exilibacterium tricleocarpae</name>
    <dbReference type="NCBI Taxonomy" id="2591008"/>
    <lineage>
        <taxon>Bacteria</taxon>
        <taxon>Pseudomonadati</taxon>
        <taxon>Pseudomonadota</taxon>
        <taxon>Gammaproteobacteria</taxon>
        <taxon>Cellvibrionales</taxon>
        <taxon>Cellvibrionaceae</taxon>
        <taxon>Exilibacterium</taxon>
    </lineage>
</organism>
<dbReference type="Proteomes" id="UP000319732">
    <property type="component" value="Unassembled WGS sequence"/>
</dbReference>
<name>A0A545SSP6_9GAMM</name>
<evidence type="ECO:0000313" key="6">
    <source>
        <dbReference type="EMBL" id="TQV67998.1"/>
    </source>
</evidence>
<dbReference type="Gene3D" id="3.90.1590.10">
    <property type="entry name" value="glutathione-dependent formaldehyde- activating enzyme (gfa)"/>
    <property type="match status" value="1"/>
</dbReference>
<evidence type="ECO:0000256" key="1">
    <source>
        <dbReference type="ARBA" id="ARBA00005495"/>
    </source>
</evidence>
<dbReference type="RefSeq" id="WP_142929592.1">
    <property type="nucleotide sequence ID" value="NZ_ML660108.1"/>
</dbReference>
<feature type="domain" description="CENP-V/GFA" evidence="5">
    <location>
        <begin position="20"/>
        <end position="124"/>
    </location>
</feature>
<keyword evidence="4" id="KW-0456">Lyase</keyword>
<accession>A0A545SSP6</accession>
<dbReference type="InterPro" id="IPR006913">
    <property type="entry name" value="CENP-V/GFA"/>
</dbReference>
<evidence type="ECO:0000259" key="5">
    <source>
        <dbReference type="PROSITE" id="PS51891"/>
    </source>
</evidence>
<dbReference type="SUPFAM" id="SSF51316">
    <property type="entry name" value="Mss4-like"/>
    <property type="match status" value="1"/>
</dbReference>
<dbReference type="EMBL" id="VHSG01000032">
    <property type="protein sequence ID" value="TQV67998.1"/>
    <property type="molecule type" value="Genomic_DNA"/>
</dbReference>
<evidence type="ECO:0000256" key="2">
    <source>
        <dbReference type="ARBA" id="ARBA00022723"/>
    </source>
</evidence>
<dbReference type="OrthoDB" id="9786619at2"/>
<dbReference type="PANTHER" id="PTHR33337">
    <property type="entry name" value="GFA DOMAIN-CONTAINING PROTEIN"/>
    <property type="match status" value="1"/>
</dbReference>
<comment type="caution">
    <text evidence="6">The sequence shown here is derived from an EMBL/GenBank/DDBJ whole genome shotgun (WGS) entry which is preliminary data.</text>
</comment>
<reference evidence="6 7" key="1">
    <citation type="submission" date="2019-06" db="EMBL/GenBank/DDBJ databases">
        <title>Whole genome sequence for Cellvibrionaceae sp. R142.</title>
        <authorList>
            <person name="Wang G."/>
        </authorList>
    </citation>
    <scope>NUCLEOTIDE SEQUENCE [LARGE SCALE GENOMIC DNA]</scope>
    <source>
        <strain evidence="6 7">R142</strain>
    </source>
</reference>
<sequence length="153" mass="16648">MSLLKCEVITAAADRKSLSINGSCVCGAIEFEAELIPGMVFNCHCSRCRKSHGAAFATQAFARRETLRFIRGKEHLREYDSTGGIRAFCSHCGSRLMNFAKDGGDYLSIALACVDSAHDAKPVADVCVNSKVDWQPLSDTIPSYPELPDDIAE</sequence>
<gene>
    <name evidence="6" type="ORF">FKG94_24500</name>
</gene>
<protein>
    <submittedName>
        <fullName evidence="6">GFA family protein</fullName>
    </submittedName>
</protein>
<keyword evidence="3" id="KW-0862">Zinc</keyword>
<keyword evidence="2" id="KW-0479">Metal-binding</keyword>
<dbReference type="PROSITE" id="PS51891">
    <property type="entry name" value="CENP_V_GFA"/>
    <property type="match status" value="1"/>
</dbReference>